<dbReference type="GO" id="GO:0016746">
    <property type="term" value="F:acyltransferase activity"/>
    <property type="evidence" value="ECO:0007669"/>
    <property type="project" value="UniProtKB-KW"/>
</dbReference>
<reference evidence="4" key="1">
    <citation type="submission" date="2019-09" db="EMBL/GenBank/DDBJ databases">
        <title>Draft genome information of white flower Hibiscus syriacus.</title>
        <authorList>
            <person name="Kim Y.-M."/>
        </authorList>
    </citation>
    <scope>NUCLEOTIDE SEQUENCE [LARGE SCALE GENOMIC DNA]</scope>
    <source>
        <strain evidence="4">YM2019G1</strain>
    </source>
</reference>
<dbReference type="Pfam" id="PF02458">
    <property type="entry name" value="Transferase"/>
    <property type="match status" value="2"/>
</dbReference>
<keyword evidence="5" id="KW-1185">Reference proteome</keyword>
<dbReference type="EMBL" id="VEPZ02001734">
    <property type="protein sequence ID" value="KAE8660050.1"/>
    <property type="molecule type" value="Genomic_DNA"/>
</dbReference>
<dbReference type="PANTHER" id="PTHR31623">
    <property type="entry name" value="F21J9.9"/>
    <property type="match status" value="1"/>
</dbReference>
<gene>
    <name evidence="4" type="ORF">F3Y22_tig00116959pilonHSYRG00550</name>
</gene>
<evidence type="ECO:0000313" key="4">
    <source>
        <dbReference type="EMBL" id="KAE8660050.1"/>
    </source>
</evidence>
<evidence type="ECO:0000256" key="1">
    <source>
        <dbReference type="ARBA" id="ARBA00009861"/>
    </source>
</evidence>
<proteinExistence type="inferred from homology"/>
<keyword evidence="2" id="KW-0808">Transferase</keyword>
<organism evidence="4 5">
    <name type="scientific">Hibiscus syriacus</name>
    <name type="common">Rose of Sharon</name>
    <dbReference type="NCBI Taxonomy" id="106335"/>
    <lineage>
        <taxon>Eukaryota</taxon>
        <taxon>Viridiplantae</taxon>
        <taxon>Streptophyta</taxon>
        <taxon>Embryophyta</taxon>
        <taxon>Tracheophyta</taxon>
        <taxon>Spermatophyta</taxon>
        <taxon>Magnoliopsida</taxon>
        <taxon>eudicotyledons</taxon>
        <taxon>Gunneridae</taxon>
        <taxon>Pentapetalae</taxon>
        <taxon>rosids</taxon>
        <taxon>malvids</taxon>
        <taxon>Malvales</taxon>
        <taxon>Malvaceae</taxon>
        <taxon>Malvoideae</taxon>
        <taxon>Hibiscus</taxon>
    </lineage>
</organism>
<dbReference type="InterPro" id="IPR023213">
    <property type="entry name" value="CAT-like_dom_sf"/>
</dbReference>
<keyword evidence="3" id="KW-0012">Acyltransferase</keyword>
<dbReference type="Gene3D" id="3.30.559.10">
    <property type="entry name" value="Chloramphenicol acetyltransferase-like domain"/>
    <property type="match status" value="3"/>
</dbReference>
<sequence>MEIHITSKQLVKPSSSKLHLLEPFKFPLLDLLAPRKYTPGVFFYAKLSDSDIDSSQFSEQLKQSLSKALAQFYPASDSTAPQLAVQLNILNCGGIALALCAFHKVFEGTTVGIVNDVRRKITRTYVFDVNAISTLKMKAKSKSLEHPSRVLVLSAFLWKHGIQASRSESGTLKPAILCQPVNIRPRLKPQLPIYSIGNLYSMALMIPSCLLNTLDADADFGWGKPTLISTPAVDNRNRDLHNWFYMKNAKQRNH</sequence>
<protein>
    <submittedName>
        <fullName evidence="4">Uncharacterized protein</fullName>
    </submittedName>
</protein>
<accession>A0A6A2WX82</accession>
<name>A0A6A2WX82_HIBSY</name>
<dbReference type="AlphaFoldDB" id="A0A6A2WX82"/>
<comment type="similarity">
    <text evidence="1">Belongs to the plant acyltransferase family.</text>
</comment>
<dbReference type="PANTHER" id="PTHR31623:SF36">
    <property type="entry name" value="STEMMADENINE O-ACETYLTRANSFERASE-LIKE"/>
    <property type="match status" value="1"/>
</dbReference>
<dbReference type="Proteomes" id="UP000436088">
    <property type="component" value="Unassembled WGS sequence"/>
</dbReference>
<evidence type="ECO:0000256" key="3">
    <source>
        <dbReference type="ARBA" id="ARBA00023315"/>
    </source>
</evidence>
<comment type="caution">
    <text evidence="4">The sequence shown here is derived from an EMBL/GenBank/DDBJ whole genome shotgun (WGS) entry which is preliminary data.</text>
</comment>
<evidence type="ECO:0000313" key="5">
    <source>
        <dbReference type="Proteomes" id="UP000436088"/>
    </source>
</evidence>
<evidence type="ECO:0000256" key="2">
    <source>
        <dbReference type="ARBA" id="ARBA00022679"/>
    </source>
</evidence>